<dbReference type="GO" id="GO:0004594">
    <property type="term" value="F:pantothenate kinase activity"/>
    <property type="evidence" value="ECO:0007669"/>
    <property type="project" value="UniProtKB-EC"/>
</dbReference>
<evidence type="ECO:0000256" key="16">
    <source>
        <dbReference type="HAMAP-Rule" id="MF_01274"/>
    </source>
</evidence>
<gene>
    <name evidence="16" type="primary">coaX</name>
    <name evidence="18" type="ORF">LPT13_05920</name>
</gene>
<evidence type="ECO:0000256" key="5">
    <source>
        <dbReference type="ARBA" id="ARBA00011738"/>
    </source>
</evidence>
<organism evidence="18 19">
    <name type="scientific">Adlercreutzia faecimuris</name>
    <dbReference type="NCBI Taxonomy" id="2897341"/>
    <lineage>
        <taxon>Bacteria</taxon>
        <taxon>Bacillati</taxon>
        <taxon>Actinomycetota</taxon>
        <taxon>Coriobacteriia</taxon>
        <taxon>Eggerthellales</taxon>
        <taxon>Eggerthellaceae</taxon>
        <taxon>Adlercreutzia</taxon>
    </lineage>
</organism>
<accession>A0ABS9WG91</accession>
<evidence type="ECO:0000256" key="14">
    <source>
        <dbReference type="ARBA" id="ARBA00038036"/>
    </source>
</evidence>
<keyword evidence="8 16" id="KW-0808">Transferase</keyword>
<comment type="similarity">
    <text evidence="14 16">Belongs to the type III pantothenate kinase family.</text>
</comment>
<keyword evidence="9 16" id="KW-0547">Nucleotide-binding</keyword>
<keyword evidence="16" id="KW-0479">Metal-binding</keyword>
<dbReference type="PANTHER" id="PTHR34265">
    <property type="entry name" value="TYPE III PANTOTHENATE KINASE"/>
    <property type="match status" value="1"/>
</dbReference>
<evidence type="ECO:0000256" key="11">
    <source>
        <dbReference type="ARBA" id="ARBA00022840"/>
    </source>
</evidence>
<proteinExistence type="inferred from homology"/>
<reference evidence="18" key="1">
    <citation type="submission" date="2021-11" db="EMBL/GenBank/DDBJ databases">
        <title>A Novel Adlercreutzia Species, isolated from a Allomyrina dichotoma larva feces.</title>
        <authorList>
            <person name="Suh M.K."/>
        </authorList>
    </citation>
    <scope>NUCLEOTIDE SEQUENCE</scope>
    <source>
        <strain evidence="18">JBNU-10</strain>
    </source>
</reference>
<comment type="subunit">
    <text evidence="5 16">Homodimer.</text>
</comment>
<sequence length="281" mass="28376">MAHTLLVADIGNAVVRMGLARDGALTACWEVAANPAATEDEALLALEGFLRAAEAGLAQAPATPEGAGGAEEPAEAGGGRPDDAALASVVPALTPVWAGAARRLCGRRPLVVGPGVKTGLRMAYKDPGEVGADRIADVVAARADYGFPLIVVDLGTATTVEVIDGEGAFAGGLILPGVGLGARGLAVRAARLPEVELRAPDALIGRSTEEAMRAGIVWGEVARLDGLADLIEGELGKGAPLVVSGEGAALIAGLLRHEATADASLGLRGLVRLHALNRRPR</sequence>
<dbReference type="InterPro" id="IPR004619">
    <property type="entry name" value="Type_III_PanK"/>
</dbReference>
<evidence type="ECO:0000256" key="7">
    <source>
        <dbReference type="ARBA" id="ARBA00022490"/>
    </source>
</evidence>
<comment type="function">
    <text evidence="16">Catalyzes the phosphorylation of pantothenate (Pan), the first step in CoA biosynthesis.</text>
</comment>
<dbReference type="EMBL" id="JAJMLW010000002">
    <property type="protein sequence ID" value="MCI2241885.1"/>
    <property type="molecule type" value="Genomic_DNA"/>
</dbReference>
<feature type="binding site" evidence="16">
    <location>
        <position position="156"/>
    </location>
    <ligand>
        <name>ATP</name>
        <dbReference type="ChEBI" id="CHEBI:30616"/>
    </ligand>
</feature>
<dbReference type="SUPFAM" id="SSF53067">
    <property type="entry name" value="Actin-like ATPase domain"/>
    <property type="match status" value="2"/>
</dbReference>
<keyword evidence="11 16" id="KW-0067">ATP-binding</keyword>
<comment type="cofactor">
    <cofactor evidence="2">
        <name>K(+)</name>
        <dbReference type="ChEBI" id="CHEBI:29103"/>
    </cofactor>
</comment>
<comment type="catalytic activity">
    <reaction evidence="1 16">
        <text>(R)-pantothenate + ATP = (R)-4'-phosphopantothenate + ADP + H(+)</text>
        <dbReference type="Rhea" id="RHEA:16373"/>
        <dbReference type="ChEBI" id="CHEBI:10986"/>
        <dbReference type="ChEBI" id="CHEBI:15378"/>
        <dbReference type="ChEBI" id="CHEBI:29032"/>
        <dbReference type="ChEBI" id="CHEBI:30616"/>
        <dbReference type="ChEBI" id="CHEBI:456216"/>
        <dbReference type="EC" id="2.7.1.33"/>
    </reaction>
</comment>
<evidence type="ECO:0000256" key="12">
    <source>
        <dbReference type="ARBA" id="ARBA00022958"/>
    </source>
</evidence>
<evidence type="ECO:0000256" key="15">
    <source>
        <dbReference type="ARBA" id="ARBA00040883"/>
    </source>
</evidence>
<feature type="binding site" evidence="16">
    <location>
        <position position="124"/>
    </location>
    <ligand>
        <name>substrate</name>
    </ligand>
</feature>
<feature type="binding site" evidence="16">
    <location>
        <position position="153"/>
    </location>
    <ligand>
        <name>K(+)</name>
        <dbReference type="ChEBI" id="CHEBI:29103"/>
    </ligand>
</feature>
<dbReference type="PANTHER" id="PTHR34265:SF1">
    <property type="entry name" value="TYPE III PANTOTHENATE KINASE"/>
    <property type="match status" value="1"/>
</dbReference>
<evidence type="ECO:0000256" key="3">
    <source>
        <dbReference type="ARBA" id="ARBA00004496"/>
    </source>
</evidence>
<dbReference type="EC" id="2.7.1.33" evidence="6 16"/>
<evidence type="ECO:0000256" key="17">
    <source>
        <dbReference type="SAM" id="MobiDB-lite"/>
    </source>
</evidence>
<dbReference type="Proteomes" id="UP001430755">
    <property type="component" value="Unassembled WGS sequence"/>
</dbReference>
<keyword evidence="7 16" id="KW-0963">Cytoplasm</keyword>
<evidence type="ECO:0000256" key="8">
    <source>
        <dbReference type="ARBA" id="ARBA00022679"/>
    </source>
</evidence>
<evidence type="ECO:0000256" key="4">
    <source>
        <dbReference type="ARBA" id="ARBA00005225"/>
    </source>
</evidence>
<comment type="caution">
    <text evidence="18">The sequence shown here is derived from an EMBL/GenBank/DDBJ whole genome shotgun (WGS) entry which is preliminary data.</text>
</comment>
<keyword evidence="13 16" id="KW-0173">Coenzyme A biosynthesis</keyword>
<dbReference type="RefSeq" id="WP_242164564.1">
    <property type="nucleotide sequence ID" value="NZ_JAJMLW010000002.1"/>
</dbReference>
<evidence type="ECO:0000313" key="19">
    <source>
        <dbReference type="Proteomes" id="UP001430755"/>
    </source>
</evidence>
<dbReference type="NCBIfam" id="TIGR00671">
    <property type="entry name" value="baf"/>
    <property type="match status" value="1"/>
</dbReference>
<evidence type="ECO:0000256" key="2">
    <source>
        <dbReference type="ARBA" id="ARBA00001958"/>
    </source>
</evidence>
<feature type="region of interest" description="Disordered" evidence="17">
    <location>
        <begin position="60"/>
        <end position="81"/>
    </location>
</feature>
<dbReference type="Gene3D" id="3.30.420.40">
    <property type="match status" value="2"/>
</dbReference>
<feature type="active site" description="Proton acceptor" evidence="16">
    <location>
        <position position="133"/>
    </location>
</feature>
<dbReference type="HAMAP" id="MF_01274">
    <property type="entry name" value="Pantothen_kinase_3"/>
    <property type="match status" value="1"/>
</dbReference>
<feature type="binding site" evidence="16">
    <location>
        <begin position="9"/>
        <end position="16"/>
    </location>
    <ligand>
        <name>ATP</name>
        <dbReference type="ChEBI" id="CHEBI:30616"/>
    </ligand>
</feature>
<dbReference type="CDD" id="cd24015">
    <property type="entry name" value="ASKHA_NBD_PanK-III"/>
    <property type="match status" value="1"/>
</dbReference>
<keyword evidence="19" id="KW-1185">Reference proteome</keyword>
<dbReference type="Pfam" id="PF03309">
    <property type="entry name" value="Pan_kinase"/>
    <property type="match status" value="1"/>
</dbReference>
<dbReference type="InterPro" id="IPR043129">
    <property type="entry name" value="ATPase_NBD"/>
</dbReference>
<evidence type="ECO:0000256" key="1">
    <source>
        <dbReference type="ARBA" id="ARBA00001206"/>
    </source>
</evidence>
<feature type="binding site" evidence="16">
    <location>
        <position position="208"/>
    </location>
    <ligand>
        <name>substrate</name>
    </ligand>
</feature>
<keyword evidence="12 16" id="KW-0630">Potassium</keyword>
<comment type="cofactor">
    <cofactor evidence="16">
        <name>NH4(+)</name>
        <dbReference type="ChEBI" id="CHEBI:28938"/>
    </cofactor>
    <cofactor evidence="16">
        <name>K(+)</name>
        <dbReference type="ChEBI" id="CHEBI:29103"/>
    </cofactor>
    <text evidence="16">A monovalent cation. Ammonium or potassium.</text>
</comment>
<feature type="binding site" evidence="16">
    <location>
        <begin position="131"/>
        <end position="134"/>
    </location>
    <ligand>
        <name>substrate</name>
    </ligand>
</feature>
<protein>
    <recommendedName>
        <fullName evidence="15 16">Type III pantothenate kinase</fullName>
        <ecNumber evidence="6 16">2.7.1.33</ecNumber>
    </recommendedName>
    <alternativeName>
        <fullName evidence="16">PanK-III</fullName>
    </alternativeName>
    <alternativeName>
        <fullName evidence="16">Pantothenic acid kinase</fullName>
    </alternativeName>
</protein>
<evidence type="ECO:0000313" key="18">
    <source>
        <dbReference type="EMBL" id="MCI2241885.1"/>
    </source>
</evidence>
<evidence type="ECO:0000256" key="10">
    <source>
        <dbReference type="ARBA" id="ARBA00022777"/>
    </source>
</evidence>
<comment type="subcellular location">
    <subcellularLocation>
        <location evidence="3 16">Cytoplasm</location>
    </subcellularLocation>
</comment>
<evidence type="ECO:0000256" key="6">
    <source>
        <dbReference type="ARBA" id="ARBA00012102"/>
    </source>
</evidence>
<keyword evidence="10 16" id="KW-0418">Kinase</keyword>
<evidence type="ECO:0000256" key="13">
    <source>
        <dbReference type="ARBA" id="ARBA00022993"/>
    </source>
</evidence>
<name>A0ABS9WG91_9ACTN</name>
<comment type="pathway">
    <text evidence="4 16">Cofactor biosynthesis; coenzyme A biosynthesis; CoA from (R)-pantothenate: step 1/5.</text>
</comment>
<evidence type="ECO:0000256" key="9">
    <source>
        <dbReference type="ARBA" id="ARBA00022741"/>
    </source>
</evidence>